<gene>
    <name evidence="2" type="ORF">CLV54_0573</name>
</gene>
<dbReference type="EMBL" id="PGFB01000001">
    <property type="protein sequence ID" value="PJJ65540.1"/>
    <property type="molecule type" value="Genomic_DNA"/>
</dbReference>
<dbReference type="Proteomes" id="UP000230161">
    <property type="component" value="Unassembled WGS sequence"/>
</dbReference>
<dbReference type="RefSeq" id="WP_100343422.1">
    <property type="nucleotide sequence ID" value="NZ_PGFB01000001.1"/>
</dbReference>
<dbReference type="GO" id="GO:0140359">
    <property type="term" value="F:ABC-type transporter activity"/>
    <property type="evidence" value="ECO:0007669"/>
    <property type="project" value="InterPro"/>
</dbReference>
<sequence length="276" mass="28397">MTAAVGVQPRVAASARPWRLSFGGVLRSEWIKMRSLRSTVWSYVIIIAISIGMAALMSSTAGSFASEVPASEYNTFVLQASTFGIFFGQLVAAVLGVLVISGEYSTGMIRSTLTAVPGRLAALWAKAIVFAVATFVVGLVSVGLSLVIAAPILGGFGIEADLSDPALYGSLVSAAAYLALMGVLSLGIGTVLRAGAGGIAASLGLILVVPIIVSMIPADWASDLSPYLPSNAGQEMFGLSSMGGGNLEVWQDWLVVLGWVAVSMIGAAVALKRRDA</sequence>
<feature type="transmembrane region" description="Helical" evidence="1">
    <location>
        <begin position="199"/>
        <end position="218"/>
    </location>
</feature>
<proteinExistence type="predicted"/>
<dbReference type="Pfam" id="PF12730">
    <property type="entry name" value="ABC2_membrane_4"/>
    <property type="match status" value="1"/>
</dbReference>
<feature type="transmembrane region" description="Helical" evidence="1">
    <location>
        <begin position="121"/>
        <end position="154"/>
    </location>
</feature>
<keyword evidence="1" id="KW-0812">Transmembrane</keyword>
<evidence type="ECO:0000313" key="2">
    <source>
        <dbReference type="EMBL" id="PJJ65540.1"/>
    </source>
</evidence>
<dbReference type="PANTHER" id="PTHR37305:SF1">
    <property type="entry name" value="MEMBRANE PROTEIN"/>
    <property type="match status" value="1"/>
</dbReference>
<comment type="caution">
    <text evidence="2">The sequence shown here is derived from an EMBL/GenBank/DDBJ whole genome shotgun (WGS) entry which is preliminary data.</text>
</comment>
<dbReference type="OrthoDB" id="3297477at2"/>
<keyword evidence="3" id="KW-1185">Reference proteome</keyword>
<feature type="transmembrane region" description="Helical" evidence="1">
    <location>
        <begin position="40"/>
        <end position="64"/>
    </location>
</feature>
<feature type="transmembrane region" description="Helical" evidence="1">
    <location>
        <begin position="76"/>
        <end position="100"/>
    </location>
</feature>
<keyword evidence="1" id="KW-1133">Transmembrane helix</keyword>
<organism evidence="2 3">
    <name type="scientific">Compostimonas suwonensis</name>
    <dbReference type="NCBI Taxonomy" id="1048394"/>
    <lineage>
        <taxon>Bacteria</taxon>
        <taxon>Bacillati</taxon>
        <taxon>Actinomycetota</taxon>
        <taxon>Actinomycetes</taxon>
        <taxon>Micrococcales</taxon>
        <taxon>Microbacteriaceae</taxon>
        <taxon>Compostimonas</taxon>
    </lineage>
</organism>
<feature type="transmembrane region" description="Helical" evidence="1">
    <location>
        <begin position="166"/>
        <end position="192"/>
    </location>
</feature>
<feature type="transmembrane region" description="Helical" evidence="1">
    <location>
        <begin position="253"/>
        <end position="271"/>
    </location>
</feature>
<evidence type="ECO:0000313" key="3">
    <source>
        <dbReference type="Proteomes" id="UP000230161"/>
    </source>
</evidence>
<protein>
    <submittedName>
        <fullName evidence="2">ABC-2 type transport system permease protein</fullName>
    </submittedName>
</protein>
<dbReference type="PANTHER" id="PTHR37305">
    <property type="entry name" value="INTEGRAL MEMBRANE PROTEIN-RELATED"/>
    <property type="match status" value="1"/>
</dbReference>
<dbReference type="GO" id="GO:0005886">
    <property type="term" value="C:plasma membrane"/>
    <property type="evidence" value="ECO:0007669"/>
    <property type="project" value="UniProtKB-SubCell"/>
</dbReference>
<keyword evidence="1" id="KW-0472">Membrane</keyword>
<accession>A0A2M9C4T0</accession>
<reference evidence="2 3" key="1">
    <citation type="submission" date="2017-11" db="EMBL/GenBank/DDBJ databases">
        <title>Genomic Encyclopedia of Archaeal and Bacterial Type Strains, Phase II (KMG-II): From Individual Species to Whole Genera.</title>
        <authorList>
            <person name="Goeker M."/>
        </authorList>
    </citation>
    <scope>NUCLEOTIDE SEQUENCE [LARGE SCALE GENOMIC DNA]</scope>
    <source>
        <strain evidence="2 3">DSM 25625</strain>
    </source>
</reference>
<evidence type="ECO:0000256" key="1">
    <source>
        <dbReference type="SAM" id="Phobius"/>
    </source>
</evidence>
<name>A0A2M9C4T0_9MICO</name>
<dbReference type="AlphaFoldDB" id="A0A2M9C4T0"/>